<keyword evidence="5" id="KW-1185">Reference proteome</keyword>
<dbReference type="InterPro" id="IPR036361">
    <property type="entry name" value="SAP_dom_sf"/>
</dbReference>
<feature type="domain" description="SAP" evidence="2">
    <location>
        <begin position="11"/>
        <end position="45"/>
    </location>
</feature>
<dbReference type="Proteomes" id="UP001472866">
    <property type="component" value="Chromosome 05"/>
</dbReference>
<dbReference type="SMART" id="SM00513">
    <property type="entry name" value="SAP"/>
    <property type="match status" value="2"/>
</dbReference>
<dbReference type="EMBL" id="CP151505">
    <property type="protein sequence ID" value="WZN62266.1"/>
    <property type="molecule type" value="Genomic_DNA"/>
</dbReference>
<reference evidence="4 5" key="2">
    <citation type="submission" date="2024-03" db="EMBL/GenBank/DDBJ databases">
        <title>Complete genome sequence of the green alga Chloropicon roscoffensis RCC1871.</title>
        <authorList>
            <person name="Lemieux C."/>
            <person name="Pombert J.-F."/>
            <person name="Otis C."/>
            <person name="Turmel M."/>
        </authorList>
    </citation>
    <scope>NUCLEOTIDE SEQUENCE [LARGE SCALE GENOMIC DNA]</scope>
    <source>
        <strain evidence="4 5">RCC1871</strain>
    </source>
</reference>
<evidence type="ECO:0000259" key="2">
    <source>
        <dbReference type="PROSITE" id="PS50800"/>
    </source>
</evidence>
<dbReference type="Pfam" id="PF02037">
    <property type="entry name" value="SAP"/>
    <property type="match status" value="1"/>
</dbReference>
<name>A0A7S3CBR8_9CHLO</name>
<dbReference type="EMBL" id="HBHZ01005552">
    <property type="protein sequence ID" value="CAE0191188.1"/>
    <property type="molecule type" value="Transcribed_RNA"/>
</dbReference>
<reference evidence="3" key="1">
    <citation type="submission" date="2021-01" db="EMBL/GenBank/DDBJ databases">
        <authorList>
            <person name="Corre E."/>
            <person name="Pelletier E."/>
            <person name="Niang G."/>
            <person name="Scheremetjew M."/>
            <person name="Finn R."/>
            <person name="Kale V."/>
            <person name="Holt S."/>
            <person name="Cochrane G."/>
            <person name="Meng A."/>
            <person name="Brown T."/>
            <person name="Cohen L."/>
        </authorList>
    </citation>
    <scope>NUCLEOTIDE SEQUENCE</scope>
    <source>
        <strain evidence="3">RCC1871</strain>
    </source>
</reference>
<dbReference type="PROSITE" id="PS50800">
    <property type="entry name" value="SAP"/>
    <property type="match status" value="1"/>
</dbReference>
<evidence type="ECO:0000256" key="1">
    <source>
        <dbReference type="SAM" id="MobiDB-lite"/>
    </source>
</evidence>
<dbReference type="InterPro" id="IPR003034">
    <property type="entry name" value="SAP_dom"/>
</dbReference>
<accession>A0A7S3CBR8</accession>
<feature type="compositionally biased region" description="Basic residues" evidence="1">
    <location>
        <begin position="211"/>
        <end position="229"/>
    </location>
</feature>
<dbReference type="Gene3D" id="1.10.720.30">
    <property type="entry name" value="SAP domain"/>
    <property type="match status" value="1"/>
</dbReference>
<gene>
    <name evidence="3" type="ORF">CROS1456_LOCUS4278</name>
    <name evidence="4" type="ORF">HKI87_05g38020</name>
</gene>
<sequence length="343" mass="40018">MSTEELHLKTVKSLKKDELKVELEKRGLETTGLKKVLRERLERYLSGPNLNLQTSQDVASLPEEELREELLKRNLETGGSVTTLRERLTDAITHSNAVSTKFNLDILTKIAEMSPDPRELIRVLLLSNKKWSEALLNDTKFLKLYYRSREPLLLKEVQEIFALSAAKAKNLPHTQQWRCSYVYGEYKVLQFEAGETFMRIMEQHGGMEGWKKRKEQKRNRKIAAQKGKRKREEREGEERKERIAKLKFELDELGVERRGDSSLCDGYEKSTGTAQYWTAAAVARKMAEMKFLYGYTDYERRLDELCDLTAECEGAYPGMRRDVADDLQSKYTFPETWPWLNEK</sequence>
<evidence type="ECO:0000313" key="4">
    <source>
        <dbReference type="EMBL" id="WZN62266.1"/>
    </source>
</evidence>
<evidence type="ECO:0000313" key="3">
    <source>
        <dbReference type="EMBL" id="CAE0191188.1"/>
    </source>
</evidence>
<organism evidence="3">
    <name type="scientific">Chloropicon roscoffensis</name>
    <dbReference type="NCBI Taxonomy" id="1461544"/>
    <lineage>
        <taxon>Eukaryota</taxon>
        <taxon>Viridiplantae</taxon>
        <taxon>Chlorophyta</taxon>
        <taxon>Chloropicophyceae</taxon>
        <taxon>Chloropicales</taxon>
        <taxon>Chloropicaceae</taxon>
        <taxon>Chloropicon</taxon>
    </lineage>
</organism>
<protein>
    <recommendedName>
        <fullName evidence="2">SAP domain-containing protein</fullName>
    </recommendedName>
</protein>
<proteinExistence type="predicted"/>
<feature type="region of interest" description="Disordered" evidence="1">
    <location>
        <begin position="208"/>
        <end position="238"/>
    </location>
</feature>
<evidence type="ECO:0000313" key="5">
    <source>
        <dbReference type="Proteomes" id="UP001472866"/>
    </source>
</evidence>
<dbReference type="SUPFAM" id="SSF68906">
    <property type="entry name" value="SAP domain"/>
    <property type="match status" value="1"/>
</dbReference>
<dbReference type="AlphaFoldDB" id="A0A7S3CBR8"/>